<dbReference type="InterPro" id="IPR020472">
    <property type="entry name" value="WD40_PAC1"/>
</dbReference>
<keyword evidence="7" id="KW-1185">Reference proteome</keyword>
<evidence type="ECO:0000256" key="1">
    <source>
        <dbReference type="ARBA" id="ARBA00022574"/>
    </source>
</evidence>
<dbReference type="InterPro" id="IPR049052">
    <property type="entry name" value="nSTAND1"/>
</dbReference>
<dbReference type="Pfam" id="PF20703">
    <property type="entry name" value="nSTAND1"/>
    <property type="match status" value="1"/>
</dbReference>
<reference evidence="7" key="1">
    <citation type="submission" date="2018-06" db="EMBL/GenBank/DDBJ databases">
        <authorList>
            <person name="Li K."/>
        </authorList>
    </citation>
    <scope>NUCLEOTIDE SEQUENCE [LARGE SCALE GENOMIC DNA]</scope>
    <source>
        <strain evidence="7">ZFG47</strain>
        <plasmid evidence="7">unnamed1</plasmid>
    </source>
</reference>
<evidence type="ECO:0000256" key="4">
    <source>
        <dbReference type="SAM" id="MobiDB-lite"/>
    </source>
</evidence>
<dbReference type="KEGG" id="scad:DN051_43725"/>
<dbReference type="Gene3D" id="3.40.50.300">
    <property type="entry name" value="P-loop containing nucleotide triphosphate hydrolases"/>
    <property type="match status" value="1"/>
</dbReference>
<evidence type="ECO:0000256" key="2">
    <source>
        <dbReference type="ARBA" id="ARBA00022737"/>
    </source>
</evidence>
<dbReference type="InterPro" id="IPR036322">
    <property type="entry name" value="WD40_repeat_dom_sf"/>
</dbReference>
<dbReference type="Gene3D" id="2.130.10.10">
    <property type="entry name" value="YVTN repeat-like/Quinoprotein amine dehydrogenase"/>
    <property type="match status" value="6"/>
</dbReference>
<proteinExistence type="predicted"/>
<keyword evidence="1 3" id="KW-0853">WD repeat</keyword>
<keyword evidence="6" id="KW-0614">Plasmid</keyword>
<protein>
    <recommendedName>
        <fullName evidence="5">Novel STAND NTPase 1 domain-containing protein</fullName>
    </recommendedName>
</protein>
<feature type="repeat" description="WD" evidence="3">
    <location>
        <begin position="890"/>
        <end position="923"/>
    </location>
</feature>
<feature type="region of interest" description="Disordered" evidence="4">
    <location>
        <begin position="1007"/>
        <end position="1035"/>
    </location>
</feature>
<geneLocation type="plasmid" evidence="6 7">
    <name>unnamed1</name>
</geneLocation>
<sequence length="1291" mass="138059">MSTPESSPPGSEETRLDASASGQARIYQAGRDQHIVERDLHLHYEDGVRRARRAELDDTPARECPYPGLAAFDEEQARWFFGRDPVIADLLIRLDERLRDGGSLVVVGPSGAGKSSLLRAGLLPALVRGALPAAGSAHWPRLLLTPTAHPVAALVTHLVDATGASVQDVSAAVAADPRSCAVRLRAMAEADRRAGTRLVVVVDQLEELFTLCVSDRERRAFLGVLTALAEQGPDGAGPAGLVVYGLRSDFYTPCANHSQLRTALQNGQLLLGPMSQSELKEAILFPARAADLDIEPGLVEVLLRDLGTPPADGSTNLPAQGYEAGRLPLLAHALRATWQQRHRHTLTVDGYQATGGIHHAVATTAERLFATLDPAQEQAARAVFLRLVKIGDNADDTRRRMPCTDLLASAKDPSATAAVIDTYTHGRLLTRHADIVEITHEALLHAWPRLRNWIDDDRAGHLIHQDLMEAAADWERAHRDTGMLYRGHRLEAAVHWATRSHQDHAGGAASAFLAASTRHARRSARIRRSVIAILTVLALMASAAAVVAFQQRSRAQAQRNEAVFNQIRAEAERLRGSQASLGAQLDLVTHRMRPQASSLYGDLITDANTALSAPLTGHAGDIISVAYSPDGRILASSGSDRTLRLWDMGDPAHPKPLGAPIRHTGWVQSVAFSPDGQTLASAGEGGEEDTLVRLWDLADPTHPTPRGLMNAGRFNRVLSAVFSPDGHTLAAAADDGVLLWDVADTARPKQLSHLVRGHTGTVWTVAYSPDGNTLASTGGISTAFGDGALLWDVSDPSRPELLGPPVELDSPSLAFSPDGRTLVGSADGAVRLWDVSDPRRLKQLRRPLRSPNLGSVAFSPDGRTLATAGGDAVQLWNLSSPAWPQKLGSPLGHTSPVSAVAFSPDGQTLATAGADGPIMLWTLPATVLAAHPHAVWTAAVSPDGRTLASGSEDRTVRLWDLSDPAHPKALSRPFGNTGAPRPKDPYIADEHAVISVAFSPDGRTLAADGADDTTQLWDVTDPSHPKRRGPSLNHDDAVSGWVSQVEFSPNGRVLAVPGVGGEAWLWNVTDPDHPKLLRQPPDIDSATEFGWAVAFSRDGRTLASGGEDGDGRGIIRLWDVTDPAHPKRLGQPLTTPGVVNKVAFSRDGRTLASGGEDTTVRLWDVTEPGRAKRLGQPLTTGGPVNAVAFSRDGKTLAGGGRGGAVQLWDMADRLHPQQLGELLGHTVSVTSLAFSPNGHTLVSTGEDFTVRVWEMNVDAAIDRICRITHNSLTRQQWDQHIPGTPFNSPCP</sequence>
<dbReference type="InterPro" id="IPR011047">
    <property type="entry name" value="Quinoprotein_ADH-like_sf"/>
</dbReference>
<dbReference type="PROSITE" id="PS00678">
    <property type="entry name" value="WD_REPEATS_1"/>
    <property type="match status" value="4"/>
</dbReference>
<gene>
    <name evidence="6" type="ORF">DN051_43725</name>
</gene>
<dbReference type="PANTHER" id="PTHR19879">
    <property type="entry name" value="TRANSCRIPTION INITIATION FACTOR TFIID"/>
    <property type="match status" value="1"/>
</dbReference>
<feature type="repeat" description="WD" evidence="3">
    <location>
        <begin position="928"/>
        <end position="969"/>
    </location>
</feature>
<dbReference type="PRINTS" id="PR00320">
    <property type="entry name" value="GPROTEINBRPT"/>
</dbReference>
<dbReference type="SUPFAM" id="SSF75011">
    <property type="entry name" value="3-carboxy-cis,cis-mucoante lactonizing enzyme"/>
    <property type="match status" value="1"/>
</dbReference>
<evidence type="ECO:0000256" key="3">
    <source>
        <dbReference type="PROSITE-ProRule" id="PRU00221"/>
    </source>
</evidence>
<feature type="repeat" description="WD" evidence="3">
    <location>
        <begin position="812"/>
        <end position="843"/>
    </location>
</feature>
<evidence type="ECO:0000259" key="5">
    <source>
        <dbReference type="Pfam" id="PF20703"/>
    </source>
</evidence>
<feature type="repeat" description="WD" evidence="3">
    <location>
        <begin position="986"/>
        <end position="1027"/>
    </location>
</feature>
<feature type="domain" description="Novel STAND NTPase 1" evidence="5">
    <location>
        <begin position="65"/>
        <end position="481"/>
    </location>
</feature>
<keyword evidence="2" id="KW-0677">Repeat</keyword>
<dbReference type="SUPFAM" id="SSF52540">
    <property type="entry name" value="P-loop containing nucleoside triphosphate hydrolases"/>
    <property type="match status" value="1"/>
</dbReference>
<dbReference type="PROSITE" id="PS50082">
    <property type="entry name" value="WD_REPEATS_2"/>
    <property type="match status" value="8"/>
</dbReference>
<dbReference type="Pfam" id="PF00400">
    <property type="entry name" value="WD40"/>
    <property type="match status" value="13"/>
</dbReference>
<organism evidence="6 7">
    <name type="scientific">Streptomyces cadmiisoli</name>
    <dbReference type="NCBI Taxonomy" id="2184053"/>
    <lineage>
        <taxon>Bacteria</taxon>
        <taxon>Bacillati</taxon>
        <taxon>Actinomycetota</taxon>
        <taxon>Actinomycetes</taxon>
        <taxon>Kitasatosporales</taxon>
        <taxon>Streptomycetaceae</taxon>
        <taxon>Streptomyces</taxon>
        <taxon>Streptomyces aurantiacus group</taxon>
    </lineage>
</organism>
<dbReference type="EMBL" id="CP030074">
    <property type="protein sequence ID" value="AWW43463.1"/>
    <property type="molecule type" value="Genomic_DNA"/>
</dbReference>
<feature type="repeat" description="WD" evidence="3">
    <location>
        <begin position="1222"/>
        <end position="1263"/>
    </location>
</feature>
<dbReference type="PROSITE" id="PS50294">
    <property type="entry name" value="WD_REPEATS_REGION"/>
    <property type="match status" value="6"/>
</dbReference>
<dbReference type="Proteomes" id="UP000249616">
    <property type="component" value="Plasmid unnamed1"/>
</dbReference>
<evidence type="ECO:0000313" key="6">
    <source>
        <dbReference type="EMBL" id="AWW43463.1"/>
    </source>
</evidence>
<dbReference type="SUPFAM" id="SSF50978">
    <property type="entry name" value="WD40 repeat-like"/>
    <property type="match status" value="1"/>
</dbReference>
<feature type="repeat" description="WD" evidence="3">
    <location>
        <begin position="1139"/>
        <end position="1173"/>
    </location>
</feature>
<dbReference type="InterPro" id="IPR019775">
    <property type="entry name" value="WD40_repeat_CS"/>
</dbReference>
<dbReference type="InterPro" id="IPR015943">
    <property type="entry name" value="WD40/YVTN_repeat-like_dom_sf"/>
</dbReference>
<dbReference type="CDD" id="cd00200">
    <property type="entry name" value="WD40"/>
    <property type="match status" value="2"/>
</dbReference>
<accession>A0A2Z4JFJ5</accession>
<feature type="compositionally biased region" description="Low complexity" evidence="4">
    <location>
        <begin position="1"/>
        <end position="11"/>
    </location>
</feature>
<dbReference type="PANTHER" id="PTHR19879:SF9">
    <property type="entry name" value="TRANSCRIPTION INITIATION FACTOR TFIID SUBUNIT 5"/>
    <property type="match status" value="1"/>
</dbReference>
<feature type="repeat" description="WD" evidence="3">
    <location>
        <begin position="615"/>
        <end position="648"/>
    </location>
</feature>
<feature type="region of interest" description="Disordered" evidence="4">
    <location>
        <begin position="1"/>
        <end position="21"/>
    </location>
</feature>
<dbReference type="RefSeq" id="WP_112443263.1">
    <property type="nucleotide sequence ID" value="NZ_CP030074.1"/>
</dbReference>
<feature type="repeat" description="WD" evidence="3">
    <location>
        <begin position="1184"/>
        <end position="1210"/>
    </location>
</feature>
<dbReference type="SUPFAM" id="SSF50998">
    <property type="entry name" value="Quinoprotein alcohol dehydrogenase-like"/>
    <property type="match status" value="1"/>
</dbReference>
<dbReference type="SMART" id="SM00320">
    <property type="entry name" value="WD40"/>
    <property type="match status" value="14"/>
</dbReference>
<name>A0A2Z4JFJ5_9ACTN</name>
<evidence type="ECO:0000313" key="7">
    <source>
        <dbReference type="Proteomes" id="UP000249616"/>
    </source>
</evidence>
<dbReference type="InterPro" id="IPR001680">
    <property type="entry name" value="WD40_rpt"/>
</dbReference>
<dbReference type="InterPro" id="IPR027417">
    <property type="entry name" value="P-loop_NTPase"/>
</dbReference>